<protein>
    <submittedName>
        <fullName evidence="1">Uncharacterized protein</fullName>
    </submittedName>
</protein>
<proteinExistence type="predicted"/>
<sequence>MAMNHSLSSKKR</sequence>
<dbReference type="InParanoid" id="A0A212FAJ4"/>
<keyword evidence="2" id="KW-1185">Reference proteome</keyword>
<evidence type="ECO:0000313" key="1">
    <source>
        <dbReference type="EMBL" id="OWR50751.1"/>
    </source>
</evidence>
<comment type="caution">
    <text evidence="1">The sequence shown here is derived from an EMBL/GenBank/DDBJ whole genome shotgun (WGS) entry which is preliminary data.</text>
</comment>
<accession>A0A212FAJ4</accession>
<organism evidence="1 2">
    <name type="scientific">Danaus plexippus plexippus</name>
    <dbReference type="NCBI Taxonomy" id="278856"/>
    <lineage>
        <taxon>Eukaryota</taxon>
        <taxon>Metazoa</taxon>
        <taxon>Ecdysozoa</taxon>
        <taxon>Arthropoda</taxon>
        <taxon>Hexapoda</taxon>
        <taxon>Insecta</taxon>
        <taxon>Pterygota</taxon>
        <taxon>Neoptera</taxon>
        <taxon>Endopterygota</taxon>
        <taxon>Lepidoptera</taxon>
        <taxon>Glossata</taxon>
        <taxon>Ditrysia</taxon>
        <taxon>Papilionoidea</taxon>
        <taxon>Nymphalidae</taxon>
        <taxon>Danainae</taxon>
        <taxon>Danaini</taxon>
        <taxon>Danaina</taxon>
        <taxon>Danaus</taxon>
        <taxon>Danaus</taxon>
    </lineage>
</organism>
<reference evidence="1 2" key="1">
    <citation type="journal article" date="2011" name="Cell">
        <title>The monarch butterfly genome yields insights into long-distance migration.</title>
        <authorList>
            <person name="Zhan S."/>
            <person name="Merlin C."/>
            <person name="Boore J.L."/>
            <person name="Reppert S.M."/>
        </authorList>
    </citation>
    <scope>NUCLEOTIDE SEQUENCE [LARGE SCALE GENOMIC DNA]</scope>
    <source>
        <strain evidence="1">F-2</strain>
    </source>
</reference>
<dbReference type="KEGG" id="dpl:KGM_210746A"/>
<dbReference type="EMBL" id="AGBW02009470">
    <property type="protein sequence ID" value="OWR50751.1"/>
    <property type="molecule type" value="Genomic_DNA"/>
</dbReference>
<evidence type="ECO:0000313" key="2">
    <source>
        <dbReference type="Proteomes" id="UP000007151"/>
    </source>
</evidence>
<feature type="non-terminal residue" evidence="1">
    <location>
        <position position="12"/>
    </location>
</feature>
<gene>
    <name evidence="1" type="ORF">KGM_210746A</name>
</gene>
<name>A0A212FAJ4_DANPL</name>
<dbReference type="Proteomes" id="UP000007151">
    <property type="component" value="Unassembled WGS sequence"/>
</dbReference>